<dbReference type="PATRIC" id="fig|1605367.3.peg.678"/>
<accession>A0A0N8H9G8</accession>
<feature type="domain" description="Carbohydrate kinase FGGY C-terminal" evidence="9">
    <location>
        <begin position="271"/>
        <end position="455"/>
    </location>
</feature>
<dbReference type="Gene3D" id="3.30.420.40">
    <property type="match status" value="2"/>
</dbReference>
<dbReference type="PIRSF" id="PIRSF000538">
    <property type="entry name" value="GlpK"/>
    <property type="match status" value="1"/>
</dbReference>
<keyword evidence="11" id="KW-1185">Reference proteome</keyword>
<keyword evidence="4 7" id="KW-0418">Kinase</keyword>
<evidence type="ECO:0000259" key="8">
    <source>
        <dbReference type="Pfam" id="PF00370"/>
    </source>
</evidence>
<dbReference type="GO" id="GO:0004370">
    <property type="term" value="F:glycerol kinase activity"/>
    <property type="evidence" value="ECO:0007669"/>
    <property type="project" value="TreeGrafter"/>
</dbReference>
<dbReference type="GO" id="GO:0006071">
    <property type="term" value="P:glycerol metabolic process"/>
    <property type="evidence" value="ECO:0007669"/>
    <property type="project" value="TreeGrafter"/>
</dbReference>
<keyword evidence="5" id="KW-0067">ATP-binding</keyword>
<keyword evidence="3" id="KW-0547">Nucleotide-binding</keyword>
<protein>
    <recommendedName>
        <fullName evidence="6">ATP:glycerol 3-phosphotransferase</fullName>
    </recommendedName>
</protein>
<evidence type="ECO:0000313" key="10">
    <source>
        <dbReference type="EMBL" id="KPM47332.1"/>
    </source>
</evidence>
<dbReference type="EMBL" id="LGTQ01000012">
    <property type="protein sequence ID" value="KPM47332.1"/>
    <property type="molecule type" value="Genomic_DNA"/>
</dbReference>
<evidence type="ECO:0000313" key="11">
    <source>
        <dbReference type="Proteomes" id="UP000050454"/>
    </source>
</evidence>
<evidence type="ECO:0000256" key="7">
    <source>
        <dbReference type="RuleBase" id="RU003733"/>
    </source>
</evidence>
<dbReference type="AlphaFoldDB" id="A0A0N8H9G8"/>
<evidence type="ECO:0000259" key="9">
    <source>
        <dbReference type="Pfam" id="PF02782"/>
    </source>
</evidence>
<evidence type="ECO:0000256" key="1">
    <source>
        <dbReference type="ARBA" id="ARBA00009156"/>
    </source>
</evidence>
<comment type="similarity">
    <text evidence="1 7">Belongs to the FGGY kinase family.</text>
</comment>
<dbReference type="InterPro" id="IPR018484">
    <property type="entry name" value="FGGY_N"/>
</dbReference>
<evidence type="ECO:0000256" key="6">
    <source>
        <dbReference type="ARBA" id="ARBA00043149"/>
    </source>
</evidence>
<dbReference type="OrthoDB" id="9805576at2"/>
<dbReference type="InterPro" id="IPR043129">
    <property type="entry name" value="ATPase_NBD"/>
</dbReference>
<dbReference type="STRING" id="1605367.AFM12_16235"/>
<dbReference type="SUPFAM" id="SSF53067">
    <property type="entry name" value="Actin-like ATPase domain"/>
    <property type="match status" value="2"/>
</dbReference>
<evidence type="ECO:0000256" key="5">
    <source>
        <dbReference type="ARBA" id="ARBA00022840"/>
    </source>
</evidence>
<keyword evidence="2 7" id="KW-0808">Transferase</keyword>
<dbReference type="InterPro" id="IPR000577">
    <property type="entry name" value="Carb_kinase_FGGY"/>
</dbReference>
<dbReference type="InterPro" id="IPR018485">
    <property type="entry name" value="FGGY_C"/>
</dbReference>
<dbReference type="NCBIfam" id="NF000756">
    <property type="entry name" value="PRK00047.1"/>
    <property type="match status" value="1"/>
</dbReference>
<dbReference type="Pfam" id="PF02782">
    <property type="entry name" value="FGGY_C"/>
    <property type="match status" value="1"/>
</dbReference>
<gene>
    <name evidence="10" type="ORF">AFM12_16235</name>
</gene>
<comment type="caution">
    <text evidence="10">The sequence shown here is derived from an EMBL/GenBank/DDBJ whole genome shotgun (WGS) entry which is preliminary data.</text>
</comment>
<dbReference type="InterPro" id="IPR018483">
    <property type="entry name" value="Carb_kinase_FGGY_CS"/>
</dbReference>
<proteinExistence type="inferred from homology"/>
<evidence type="ECO:0000256" key="4">
    <source>
        <dbReference type="ARBA" id="ARBA00022777"/>
    </source>
</evidence>
<dbReference type="PANTHER" id="PTHR10196">
    <property type="entry name" value="SUGAR KINASE"/>
    <property type="match status" value="1"/>
</dbReference>
<name>A0A0N8H9G8_9BACT</name>
<dbReference type="PROSITE" id="PS00445">
    <property type="entry name" value="FGGY_KINASES_2"/>
    <property type="match status" value="1"/>
</dbReference>
<dbReference type="RefSeq" id="WP_055150265.1">
    <property type="nucleotide sequence ID" value="NZ_JXSZ01000012.1"/>
</dbReference>
<sequence>MKYVLAIDQGTSSTKTVIFDDQGNAVAKGHADLHTDYFDNGFVEQNPEGIYHNVLDSMADCLSKFSKEGLTISDISSVGISNQRETFVLWDQEGNALAPAVVWACKRSLDICQRLIDEGQNDLIKRNTGLIIDPYFSATKLLWLLENDLILKGKLEAGEVYFGTVDCWLLFKLTGGKEFKTDYTNAHRTLLLNIHTLKWDMEILKMWGLEKLNLPEVCPSSFNFGSLILDFGMSGTSDIQHPSSTIPITALIGDSHAATFGEGCFEAGTAKVTMGTGSSIMMNTGSKPIDSEKGLLATVAWSTEDRVDYALEGAIVACGSTIEWIKNELGLFKDVQETETMALAVEDNAGVYLVPAFSGLGAPHWQMNRRASIEGMTFGTTKNHIVRAALESIPYQIKDVIEAMREDMGTELKSISINGGLSKNKFVMQFLVDLLGVPLNQQSNPDVSALGAGYLSGLKSGVYKSIDQLKELNASRTTQAQPQKDNKKVKNGYHGWQGLLRKGLA</sequence>
<dbReference type="GO" id="GO:0005524">
    <property type="term" value="F:ATP binding"/>
    <property type="evidence" value="ECO:0007669"/>
    <property type="project" value="UniProtKB-KW"/>
</dbReference>
<dbReference type="Pfam" id="PF00370">
    <property type="entry name" value="FGGY_N"/>
    <property type="match status" value="1"/>
</dbReference>
<dbReference type="CDD" id="cd07769">
    <property type="entry name" value="ASKHA_NBD_FGGY_GK"/>
    <property type="match status" value="1"/>
</dbReference>
<dbReference type="Proteomes" id="UP000050454">
    <property type="component" value="Unassembled WGS sequence"/>
</dbReference>
<dbReference type="GO" id="GO:0005829">
    <property type="term" value="C:cytosol"/>
    <property type="evidence" value="ECO:0007669"/>
    <property type="project" value="TreeGrafter"/>
</dbReference>
<organism evidence="10 11">
    <name type="scientific">Jiulongibacter sediminis</name>
    <dbReference type="NCBI Taxonomy" id="1605367"/>
    <lineage>
        <taxon>Bacteria</taxon>
        <taxon>Pseudomonadati</taxon>
        <taxon>Bacteroidota</taxon>
        <taxon>Cytophagia</taxon>
        <taxon>Cytophagales</taxon>
        <taxon>Leadbetterellaceae</taxon>
        <taxon>Jiulongibacter</taxon>
    </lineage>
</organism>
<feature type="domain" description="Carbohydrate kinase FGGY N-terminal" evidence="8">
    <location>
        <begin position="3"/>
        <end position="261"/>
    </location>
</feature>
<dbReference type="PANTHER" id="PTHR10196:SF69">
    <property type="entry name" value="GLYCEROL KINASE"/>
    <property type="match status" value="1"/>
</dbReference>
<evidence type="ECO:0000256" key="2">
    <source>
        <dbReference type="ARBA" id="ARBA00022679"/>
    </source>
</evidence>
<reference evidence="10 11" key="1">
    <citation type="submission" date="2015-07" db="EMBL/GenBank/DDBJ databases">
        <title>The draft genome sequence of Leadbetterella sp. JN14-9.</title>
        <authorList>
            <person name="Liu Y."/>
            <person name="Du J."/>
            <person name="Shao Z."/>
        </authorList>
    </citation>
    <scope>NUCLEOTIDE SEQUENCE [LARGE SCALE GENOMIC DNA]</scope>
    <source>
        <strain evidence="10 11">JN14-9</strain>
    </source>
</reference>
<dbReference type="PROSITE" id="PS00933">
    <property type="entry name" value="FGGY_KINASES_1"/>
    <property type="match status" value="1"/>
</dbReference>
<evidence type="ECO:0000256" key="3">
    <source>
        <dbReference type="ARBA" id="ARBA00022741"/>
    </source>
</evidence>